<proteinExistence type="inferred from homology"/>
<evidence type="ECO:0000256" key="1">
    <source>
        <dbReference type="ARBA" id="ARBA00022679"/>
    </source>
</evidence>
<comment type="catalytic activity">
    <reaction evidence="5 6">
        <text>NAD(+) + ATP = ADP + NADP(+) + H(+)</text>
        <dbReference type="Rhea" id="RHEA:18629"/>
        <dbReference type="ChEBI" id="CHEBI:15378"/>
        <dbReference type="ChEBI" id="CHEBI:30616"/>
        <dbReference type="ChEBI" id="CHEBI:57540"/>
        <dbReference type="ChEBI" id="CHEBI:58349"/>
        <dbReference type="ChEBI" id="CHEBI:456216"/>
        <dbReference type="EC" id="2.7.1.23"/>
    </reaction>
</comment>
<dbReference type="InterPro" id="IPR002504">
    <property type="entry name" value="NADK"/>
</dbReference>
<comment type="function">
    <text evidence="6">Involved in the regulation of the intracellular balance of NAD and NADP, and is a key enzyme in the biosynthesis of NADP. Catalyzes specifically the phosphorylation on 2'-hydroxyl of the adenosine moiety of NAD to yield NADP.</text>
</comment>
<dbReference type="InterPro" id="IPR017438">
    <property type="entry name" value="ATP-NAD_kinase_N"/>
</dbReference>
<dbReference type="HAMAP" id="MF_00361">
    <property type="entry name" value="NAD_kinase"/>
    <property type="match status" value="1"/>
</dbReference>
<comment type="similarity">
    <text evidence="6">Belongs to the NAD kinase family.</text>
</comment>
<dbReference type="Pfam" id="PF20143">
    <property type="entry name" value="NAD_kinase_C"/>
    <property type="match status" value="1"/>
</dbReference>
<feature type="binding site" evidence="6">
    <location>
        <position position="174"/>
    </location>
    <ligand>
        <name>NAD(+)</name>
        <dbReference type="ChEBI" id="CHEBI:57540"/>
    </ligand>
</feature>
<dbReference type="GO" id="GO:0046872">
    <property type="term" value="F:metal ion binding"/>
    <property type="evidence" value="ECO:0007669"/>
    <property type="project" value="UniProtKB-UniRule"/>
</dbReference>
<feature type="active site" description="Proton acceptor" evidence="6">
    <location>
        <position position="70"/>
    </location>
</feature>
<keyword evidence="3 6" id="KW-0521">NADP</keyword>
<dbReference type="Pfam" id="PF01513">
    <property type="entry name" value="NAD_kinase"/>
    <property type="match status" value="1"/>
</dbReference>
<dbReference type="GO" id="GO:0006741">
    <property type="term" value="P:NADP+ biosynthetic process"/>
    <property type="evidence" value="ECO:0007669"/>
    <property type="project" value="UniProtKB-UniRule"/>
</dbReference>
<dbReference type="InterPro" id="IPR017437">
    <property type="entry name" value="ATP-NAD_kinase_PpnK-typ_C"/>
</dbReference>
<keyword evidence="1 6" id="KW-0808">Transferase</keyword>
<comment type="caution">
    <text evidence="6">Lacks conserved residue(s) required for the propagation of feature annotation.</text>
</comment>
<feature type="binding site" evidence="6">
    <location>
        <begin position="70"/>
        <end position="71"/>
    </location>
    <ligand>
        <name>NAD(+)</name>
        <dbReference type="ChEBI" id="CHEBI:57540"/>
    </ligand>
</feature>
<feature type="binding site" evidence="6">
    <location>
        <position position="155"/>
    </location>
    <ligand>
        <name>NAD(+)</name>
        <dbReference type="ChEBI" id="CHEBI:57540"/>
    </ligand>
</feature>
<dbReference type="Gene3D" id="3.40.50.10330">
    <property type="entry name" value="Probable inorganic polyphosphate/atp-NAD kinase, domain 1"/>
    <property type="match status" value="1"/>
</dbReference>
<evidence type="ECO:0000256" key="5">
    <source>
        <dbReference type="ARBA" id="ARBA00047925"/>
    </source>
</evidence>
<dbReference type="GO" id="GO:0003951">
    <property type="term" value="F:NAD+ kinase activity"/>
    <property type="evidence" value="ECO:0007669"/>
    <property type="project" value="UniProtKB-UniRule"/>
</dbReference>
<accession>A0A1H6FBM6</accession>
<organism evidence="7 8">
    <name type="scientific">Candidatus Venteria ishoeyi</name>
    <dbReference type="NCBI Taxonomy" id="1899563"/>
    <lineage>
        <taxon>Bacteria</taxon>
        <taxon>Pseudomonadati</taxon>
        <taxon>Pseudomonadota</taxon>
        <taxon>Gammaproteobacteria</taxon>
        <taxon>Thiotrichales</taxon>
        <taxon>Thiotrichaceae</taxon>
        <taxon>Venteria</taxon>
    </lineage>
</organism>
<feature type="binding site" evidence="6">
    <location>
        <begin position="144"/>
        <end position="145"/>
    </location>
    <ligand>
        <name>NAD(+)</name>
        <dbReference type="ChEBI" id="CHEBI:57540"/>
    </ligand>
</feature>
<comment type="subcellular location">
    <subcellularLocation>
        <location evidence="6">Cytoplasm</location>
    </subcellularLocation>
</comment>
<keyword evidence="2 6" id="KW-0418">Kinase</keyword>
<dbReference type="Gene3D" id="2.60.200.30">
    <property type="entry name" value="Probable inorganic polyphosphate/atp-NAD kinase, domain 2"/>
    <property type="match status" value="1"/>
</dbReference>
<reference evidence="7 8" key="1">
    <citation type="submission" date="2016-10" db="EMBL/GenBank/DDBJ databases">
        <authorList>
            <person name="de Groot N.N."/>
        </authorList>
    </citation>
    <scope>NUCLEOTIDE SEQUENCE [LARGE SCALE GENOMIC DNA]</scope>
    <source>
        <strain evidence="7">MBHS1</strain>
    </source>
</reference>
<evidence type="ECO:0000313" key="7">
    <source>
        <dbReference type="EMBL" id="SEH07043.1"/>
    </source>
</evidence>
<dbReference type="GO" id="GO:0005524">
    <property type="term" value="F:ATP binding"/>
    <property type="evidence" value="ECO:0007669"/>
    <property type="project" value="UniProtKB-KW"/>
</dbReference>
<dbReference type="NCBIfam" id="NF002306">
    <property type="entry name" value="PRK01231.1"/>
    <property type="match status" value="1"/>
</dbReference>
<evidence type="ECO:0000313" key="8">
    <source>
        <dbReference type="Proteomes" id="UP000236724"/>
    </source>
</evidence>
<keyword evidence="6" id="KW-0067">ATP-binding</keyword>
<keyword evidence="8" id="KW-1185">Reference proteome</keyword>
<dbReference type="EC" id="2.7.1.23" evidence="6"/>
<dbReference type="RefSeq" id="WP_177428503.1">
    <property type="nucleotide sequence ID" value="NZ_FMSV02000513.1"/>
</dbReference>
<keyword evidence="6" id="KW-0547">Nucleotide-binding</keyword>
<dbReference type="PANTHER" id="PTHR20275">
    <property type="entry name" value="NAD KINASE"/>
    <property type="match status" value="1"/>
</dbReference>
<comment type="cofactor">
    <cofactor evidence="6">
        <name>a divalent metal cation</name>
        <dbReference type="ChEBI" id="CHEBI:60240"/>
    </cofactor>
</comment>
<dbReference type="AlphaFoldDB" id="A0A1H6FBM6"/>
<dbReference type="SUPFAM" id="SSF111331">
    <property type="entry name" value="NAD kinase/diacylglycerol kinase-like"/>
    <property type="match status" value="1"/>
</dbReference>
<feature type="binding site" evidence="6">
    <location>
        <begin position="185"/>
        <end position="190"/>
    </location>
    <ligand>
        <name>NAD(+)</name>
        <dbReference type="ChEBI" id="CHEBI:57540"/>
    </ligand>
</feature>
<feature type="binding site" evidence="6">
    <location>
        <position position="172"/>
    </location>
    <ligand>
        <name>NAD(+)</name>
        <dbReference type="ChEBI" id="CHEBI:57540"/>
    </ligand>
</feature>
<name>A0A1H6FBM6_9GAMM</name>
<dbReference type="EMBL" id="FMSV02000513">
    <property type="protein sequence ID" value="SEH07043.1"/>
    <property type="molecule type" value="Genomic_DNA"/>
</dbReference>
<keyword evidence="4 6" id="KW-0520">NAD</keyword>
<evidence type="ECO:0000256" key="3">
    <source>
        <dbReference type="ARBA" id="ARBA00022857"/>
    </source>
</evidence>
<gene>
    <name evidence="7" type="primary">ppnK</name>
    <name evidence="6" type="synonym">nadK</name>
    <name evidence="7" type="ORF">MBHS_02909</name>
</gene>
<dbReference type="GO" id="GO:0019674">
    <property type="term" value="P:NAD+ metabolic process"/>
    <property type="evidence" value="ECO:0007669"/>
    <property type="project" value="InterPro"/>
</dbReference>
<sequence>MFQNIGLIAKRHSKEASHTLRKVIAYLKHHNKHTMLHQNSLEALPDSEIPVVDSIELGKRSDLIIVIGGDGTLLHAARMLTSYKARLLGINLGRLGFLTDIHPKQLSACLDLVFEGRFSQEKRFLLDTQVYRKDKHLGTCRALNDVVIQRWNNAHMLSFTVSIDGKLLGGQRSDGILIATPTGSTAYNLSGGGPVLHPSVDALLLLSMFPHTLSNPPIVVQGDSEIEIQVCANQSVEAQLTCDAVPSQSLFPGDRVMVRKKRHIYLIHPDSYDYFSTLRDKLHWGREP</sequence>
<protein>
    <recommendedName>
        <fullName evidence="6">NAD kinase</fullName>
        <ecNumber evidence="6">2.7.1.23</ecNumber>
    </recommendedName>
    <alternativeName>
        <fullName evidence="6">ATP-dependent NAD kinase</fullName>
    </alternativeName>
</protein>
<evidence type="ECO:0000256" key="2">
    <source>
        <dbReference type="ARBA" id="ARBA00022777"/>
    </source>
</evidence>
<dbReference type="GO" id="GO:0005737">
    <property type="term" value="C:cytoplasm"/>
    <property type="evidence" value="ECO:0007669"/>
    <property type="project" value="UniProtKB-SubCell"/>
</dbReference>
<feature type="binding site" evidence="6">
    <location>
        <position position="75"/>
    </location>
    <ligand>
        <name>NAD(+)</name>
        <dbReference type="ChEBI" id="CHEBI:57540"/>
    </ligand>
</feature>
<evidence type="ECO:0000256" key="4">
    <source>
        <dbReference type="ARBA" id="ARBA00023027"/>
    </source>
</evidence>
<dbReference type="PANTHER" id="PTHR20275:SF0">
    <property type="entry name" value="NAD KINASE"/>
    <property type="match status" value="1"/>
</dbReference>
<evidence type="ECO:0000256" key="6">
    <source>
        <dbReference type="HAMAP-Rule" id="MF_00361"/>
    </source>
</evidence>
<keyword evidence="6" id="KW-0963">Cytoplasm</keyword>
<dbReference type="GO" id="GO:0051287">
    <property type="term" value="F:NAD binding"/>
    <property type="evidence" value="ECO:0007669"/>
    <property type="project" value="UniProtKB-ARBA"/>
</dbReference>
<dbReference type="InterPro" id="IPR016064">
    <property type="entry name" value="NAD/diacylglycerol_kinase_sf"/>
</dbReference>
<dbReference type="Proteomes" id="UP000236724">
    <property type="component" value="Unassembled WGS sequence"/>
</dbReference>